<feature type="region of interest" description="Disordered" evidence="1">
    <location>
        <begin position="1112"/>
        <end position="1280"/>
    </location>
</feature>
<evidence type="ECO:0000256" key="1">
    <source>
        <dbReference type="SAM" id="MobiDB-lite"/>
    </source>
</evidence>
<dbReference type="Pfam" id="PF00350">
    <property type="entry name" value="Dynamin_N"/>
    <property type="match status" value="1"/>
</dbReference>
<proteinExistence type="predicted"/>
<feature type="compositionally biased region" description="Polar residues" evidence="1">
    <location>
        <begin position="1271"/>
        <end position="1280"/>
    </location>
</feature>
<dbReference type="GO" id="GO:0016559">
    <property type="term" value="P:peroxisome fission"/>
    <property type="evidence" value="ECO:0007669"/>
    <property type="project" value="TreeGrafter"/>
</dbReference>
<dbReference type="GO" id="GO:0000266">
    <property type="term" value="P:mitochondrial fission"/>
    <property type="evidence" value="ECO:0007669"/>
    <property type="project" value="TreeGrafter"/>
</dbReference>
<feature type="compositionally biased region" description="Low complexity" evidence="1">
    <location>
        <begin position="1193"/>
        <end position="1207"/>
    </location>
</feature>
<evidence type="ECO:0000313" key="3">
    <source>
        <dbReference type="EMBL" id="SPO28772.1"/>
    </source>
</evidence>
<organism evidence="3 4">
    <name type="scientific">Ustilago trichophora</name>
    <dbReference type="NCBI Taxonomy" id="86804"/>
    <lineage>
        <taxon>Eukaryota</taxon>
        <taxon>Fungi</taxon>
        <taxon>Dikarya</taxon>
        <taxon>Basidiomycota</taxon>
        <taxon>Ustilaginomycotina</taxon>
        <taxon>Ustilaginomycetes</taxon>
        <taxon>Ustilaginales</taxon>
        <taxon>Ustilaginaceae</taxon>
        <taxon>Ustilago</taxon>
    </lineage>
</organism>
<feature type="compositionally biased region" description="Polar residues" evidence="1">
    <location>
        <begin position="1228"/>
        <end position="1242"/>
    </location>
</feature>
<dbReference type="GO" id="GO:0006897">
    <property type="term" value="P:endocytosis"/>
    <property type="evidence" value="ECO:0007669"/>
    <property type="project" value="TreeGrafter"/>
</dbReference>
<dbReference type="GO" id="GO:0016020">
    <property type="term" value="C:membrane"/>
    <property type="evidence" value="ECO:0007669"/>
    <property type="project" value="TreeGrafter"/>
</dbReference>
<evidence type="ECO:0000259" key="2">
    <source>
        <dbReference type="SMART" id="SM00053"/>
    </source>
</evidence>
<dbReference type="InterPro" id="IPR022812">
    <property type="entry name" value="Dynamin"/>
</dbReference>
<dbReference type="InterPro" id="IPR027417">
    <property type="entry name" value="P-loop_NTPase"/>
</dbReference>
<dbReference type="PANTHER" id="PTHR11566">
    <property type="entry name" value="DYNAMIN"/>
    <property type="match status" value="1"/>
</dbReference>
<dbReference type="SUPFAM" id="SSF52540">
    <property type="entry name" value="P-loop containing nucleoside triphosphate hydrolases"/>
    <property type="match status" value="1"/>
</dbReference>
<accession>A0A5C3EE40</accession>
<dbReference type="Gene3D" id="3.40.50.300">
    <property type="entry name" value="P-loop containing nucleotide triphosphate hydrolases"/>
    <property type="match status" value="1"/>
</dbReference>
<dbReference type="GO" id="GO:0005739">
    <property type="term" value="C:mitochondrion"/>
    <property type="evidence" value="ECO:0007669"/>
    <property type="project" value="TreeGrafter"/>
</dbReference>
<dbReference type="GO" id="GO:0005525">
    <property type="term" value="F:GTP binding"/>
    <property type="evidence" value="ECO:0007669"/>
    <property type="project" value="InterPro"/>
</dbReference>
<feature type="region of interest" description="Disordered" evidence="1">
    <location>
        <begin position="69"/>
        <end position="88"/>
    </location>
</feature>
<dbReference type="PRINTS" id="PR00195">
    <property type="entry name" value="DYNAMIN"/>
</dbReference>
<dbReference type="GO" id="GO:0008017">
    <property type="term" value="F:microtubule binding"/>
    <property type="evidence" value="ECO:0007669"/>
    <property type="project" value="TreeGrafter"/>
</dbReference>
<dbReference type="EMBL" id="OOIN01000024">
    <property type="protein sequence ID" value="SPO28772.1"/>
    <property type="molecule type" value="Genomic_DNA"/>
</dbReference>
<feature type="compositionally biased region" description="Polar residues" evidence="1">
    <location>
        <begin position="1174"/>
        <end position="1183"/>
    </location>
</feature>
<dbReference type="GO" id="GO:0003924">
    <property type="term" value="F:GTPase activity"/>
    <property type="evidence" value="ECO:0007669"/>
    <property type="project" value="InterPro"/>
</dbReference>
<feature type="domain" description="Dynamin GTPase" evidence="2">
    <location>
        <begin position="78"/>
        <end position="395"/>
    </location>
</feature>
<feature type="region of interest" description="Disordered" evidence="1">
    <location>
        <begin position="876"/>
        <end position="962"/>
    </location>
</feature>
<dbReference type="InterPro" id="IPR001401">
    <property type="entry name" value="Dynamin_GTPase"/>
</dbReference>
<feature type="compositionally biased region" description="Low complexity" evidence="1">
    <location>
        <begin position="934"/>
        <end position="962"/>
    </location>
</feature>
<dbReference type="GO" id="GO:0048312">
    <property type="term" value="P:intracellular distribution of mitochondria"/>
    <property type="evidence" value="ECO:0007669"/>
    <property type="project" value="TreeGrafter"/>
</dbReference>
<dbReference type="PANTHER" id="PTHR11566:SF21">
    <property type="entry name" value="DYNAMIN RELATED PROTEIN 1, ISOFORM A"/>
    <property type="match status" value="1"/>
</dbReference>
<reference evidence="3 4" key="1">
    <citation type="submission" date="2018-03" db="EMBL/GenBank/DDBJ databases">
        <authorList>
            <person name="Guldener U."/>
        </authorList>
    </citation>
    <scope>NUCLEOTIDE SEQUENCE [LARGE SCALE GENOMIC DNA]</scope>
    <source>
        <strain evidence="3 4">NBRC100155</strain>
    </source>
</reference>
<dbReference type="AlphaFoldDB" id="A0A5C3EE40"/>
<gene>
    <name evidence="3" type="ORF">UTRI_04650</name>
</gene>
<evidence type="ECO:0000313" key="4">
    <source>
        <dbReference type="Proteomes" id="UP000324022"/>
    </source>
</evidence>
<dbReference type="Proteomes" id="UP000324022">
    <property type="component" value="Unassembled WGS sequence"/>
</dbReference>
<name>A0A5C3EE40_9BASI</name>
<dbReference type="GO" id="GO:0005874">
    <property type="term" value="C:microtubule"/>
    <property type="evidence" value="ECO:0007669"/>
    <property type="project" value="TreeGrafter"/>
</dbReference>
<feature type="compositionally biased region" description="Basic and acidic residues" evidence="1">
    <location>
        <begin position="76"/>
        <end position="88"/>
    </location>
</feature>
<dbReference type="InterPro" id="IPR045063">
    <property type="entry name" value="Dynamin_N"/>
</dbReference>
<dbReference type="SMART" id="SM00053">
    <property type="entry name" value="DYNc"/>
    <property type="match status" value="1"/>
</dbReference>
<keyword evidence="4" id="KW-1185">Reference proteome</keyword>
<sequence>MDSVKPIQRAGIGPSGADYGAVVRRLGVLCQQVDDFTTPLPTPSTHGHCHLRPATDEGQNHCSTVTTSATAAAAGGRREDGVGGGDRVERVGDITIPRLVLVGGQSTGKSSLVECLAGVSLPRSQGTCTRGPLDIVITSTDEMAAGDDVWSATISLVLPPLKTTSPSSSKGVMIRGGVIQFGDTINDPALVADRLRRATLAVRDLANLPAISKPSDTSSSILPIIKGSFYQTMSTDELDDAEDDPNSPLPTFFPTGARLSLSIRAPGAEPLRFTDLPGLISQGTSTEINAIKNMIVHDISQENVIIVLVASFAMDIRHQNALTLVKRFDPKGTRTVGVLTMPDRLPVGSERQWAKLINQSCPQHFDDGTGSKGDHYLKHGWHVVRCPAQDETLQSISEIQDRFFHQDANHVSTPWRKTAAMLGPVGQVGNQDFVQTRCGLESLYRRLSQLLLEQIRATLPKTIGACIKLSEVLTAEYMAALAEDKERTDSFDNSFARNFRPPSFQQQPFKVACANYETDSTARESRKGFGEFDTLMELLKVLDTIVKSLSISDVTVSKELVPHIKEELNALAPIFLPFTTSEVADGDLVATYKPCAWSFVDFLDRTIPVPVTSSVAIAHPNPAGEEIREAINGMSSPQVSLTGSMHPTERRSPSKNPTTITDLIRLLRSDPTLNRSIILSTHLSQIHRELQTTFHTFIRTYSTFCKTRLTALIHQSIPPDVRAKYNQLCCDVLCLAGEYLTTRLSTEMRLLADRVLSHPLVGYGGAGGDMDEDEIAKGGAAVVGAGSEYARWREEELYNFAVIRLNLMAKERMEMLGDRNFGADLVRTVEVLRRHGMVRSDSGGEGRRVRVSEISLLGAQSSGGKGRSSVADLVEDANKNPARRRNRGGAASSSTAGSPSSNGDKTPPPLESGQAAVSPSIETPPLTPTRKRTTPTPVTKPATLTTSTSHSSSSTTTRSTPQLSLLPQLALLSPLFSHTKPWLHTALELMAELRADYNFFSLFIACEAQRIPVSLVRDLHSHLSATVSTTIRSKFEEKELYERYFYQADQPRRERIEGMQDLERRIEGLDGVIREVRQLYELLDRSGDVEGGRRGVWVKDVRDSTDEIQRGFDEQLVTPQRGKKTTTATDTVNLPKVSPRTPRSSNFLASKPEPSSSSTTVTSSSLTPSKKRPNLSSHNSTPRPQYRVRTEPFHSSSPSSPSRGSSHLHSDKTVKPNASKNDNHHRSPNSPSYASDYTSPAPSDSEWHLQEQVVVRNTNRGSGIDFEPVWVSSSDNESFN</sequence>
<protein>
    <recommendedName>
        <fullName evidence="2">Dynamin GTPase domain-containing protein</fullName>
    </recommendedName>
</protein>
<feature type="compositionally biased region" description="Low complexity" evidence="1">
    <location>
        <begin position="1150"/>
        <end position="1168"/>
    </location>
</feature>
<dbReference type="OrthoDB" id="5061070at2759"/>
<feature type="compositionally biased region" description="Low complexity" evidence="1">
    <location>
        <begin position="888"/>
        <end position="903"/>
    </location>
</feature>